<organism evidence="2 3">
    <name type="scientific">Daucus carota subsp. sativus</name>
    <name type="common">Carrot</name>
    <dbReference type="NCBI Taxonomy" id="79200"/>
    <lineage>
        <taxon>Eukaryota</taxon>
        <taxon>Viridiplantae</taxon>
        <taxon>Streptophyta</taxon>
        <taxon>Embryophyta</taxon>
        <taxon>Tracheophyta</taxon>
        <taxon>Spermatophyta</taxon>
        <taxon>Magnoliopsida</taxon>
        <taxon>eudicotyledons</taxon>
        <taxon>Gunneridae</taxon>
        <taxon>Pentapetalae</taxon>
        <taxon>asterids</taxon>
        <taxon>campanulids</taxon>
        <taxon>Apiales</taxon>
        <taxon>Apiaceae</taxon>
        <taxon>Apioideae</taxon>
        <taxon>Scandiceae</taxon>
        <taxon>Daucinae</taxon>
        <taxon>Daucus</taxon>
        <taxon>Daucus sect. Daucus</taxon>
    </lineage>
</organism>
<protein>
    <recommendedName>
        <fullName evidence="1">Reverse transcriptase zinc-binding domain-containing protein</fullName>
    </recommendedName>
</protein>
<evidence type="ECO:0000313" key="2">
    <source>
        <dbReference type="EMBL" id="WOG82094.1"/>
    </source>
</evidence>
<dbReference type="PANTHER" id="PTHR47074">
    <property type="entry name" value="BNAC02G40300D PROTEIN"/>
    <property type="match status" value="1"/>
</dbReference>
<feature type="domain" description="Reverse transcriptase zinc-binding" evidence="1">
    <location>
        <begin position="49"/>
        <end position="139"/>
    </location>
</feature>
<dbReference type="EMBL" id="CP093343">
    <property type="protein sequence ID" value="WOG82094.1"/>
    <property type="molecule type" value="Genomic_DNA"/>
</dbReference>
<dbReference type="Proteomes" id="UP000077755">
    <property type="component" value="Chromosome 1"/>
</dbReference>
<sequence length="303" mass="34389">MVTEGGQWDSDIVEDLFNARDKQCILNTMVRGDREEDVLYWNEDLTGDYTVKSAYQMLQRQKGLWSTADNSTLWKVIWSVKAPPKVLNMVWRALSNSLPTREVLAAKRVPVTLICPFCTGNGESIFHVLVQCPFADQCWRKRGRGYQPLAEVSFDRWLQRMLEGAGKDDHGDILTLCWSIWQARNKLVWNQTSLSVNQVVFSARQFLAEWKGAQVMSTKTLYRDVNSRDGVCSWAKPNQNEVKISVDAALFAECSKFGIGLLARDSDGRVVQGRSELFDGQVRSELAEAVAVKEALSWVKDKQ</sequence>
<reference evidence="2" key="1">
    <citation type="journal article" date="2016" name="Nat. Genet.">
        <title>A high-quality carrot genome assembly provides new insights into carotenoid accumulation and asterid genome evolution.</title>
        <authorList>
            <person name="Iorizzo M."/>
            <person name="Ellison S."/>
            <person name="Senalik D."/>
            <person name="Zeng P."/>
            <person name="Satapoomin P."/>
            <person name="Huang J."/>
            <person name="Bowman M."/>
            <person name="Iovene M."/>
            <person name="Sanseverino W."/>
            <person name="Cavagnaro P."/>
            <person name="Yildiz M."/>
            <person name="Macko-Podgorni A."/>
            <person name="Moranska E."/>
            <person name="Grzebelus E."/>
            <person name="Grzebelus D."/>
            <person name="Ashrafi H."/>
            <person name="Zheng Z."/>
            <person name="Cheng S."/>
            <person name="Spooner D."/>
            <person name="Van Deynze A."/>
            <person name="Simon P."/>
        </authorList>
    </citation>
    <scope>NUCLEOTIDE SEQUENCE</scope>
    <source>
        <tissue evidence="2">Leaf</tissue>
    </source>
</reference>
<dbReference type="Pfam" id="PF13966">
    <property type="entry name" value="zf-RVT"/>
    <property type="match status" value="1"/>
</dbReference>
<dbReference type="PANTHER" id="PTHR47074:SF11">
    <property type="entry name" value="REVERSE TRANSCRIPTASE-LIKE PROTEIN"/>
    <property type="match status" value="1"/>
</dbReference>
<dbReference type="InterPro" id="IPR026960">
    <property type="entry name" value="RVT-Znf"/>
</dbReference>
<proteinExistence type="predicted"/>
<dbReference type="InterPro" id="IPR052929">
    <property type="entry name" value="RNase_H-like_EbsB-rel"/>
</dbReference>
<keyword evidence="3" id="KW-1185">Reference proteome</keyword>
<name>A0AAF1AF80_DAUCS</name>
<evidence type="ECO:0000259" key="1">
    <source>
        <dbReference type="Pfam" id="PF13966"/>
    </source>
</evidence>
<reference evidence="2" key="2">
    <citation type="submission" date="2022-03" db="EMBL/GenBank/DDBJ databases">
        <title>Draft title - Genomic analysis of global carrot germplasm unveils the trajectory of domestication and the origin of high carotenoid orange carrot.</title>
        <authorList>
            <person name="Iorizzo M."/>
            <person name="Ellison S."/>
            <person name="Senalik D."/>
            <person name="Macko-Podgorni A."/>
            <person name="Grzebelus D."/>
            <person name="Bostan H."/>
            <person name="Rolling W."/>
            <person name="Curaba J."/>
            <person name="Simon P."/>
        </authorList>
    </citation>
    <scope>NUCLEOTIDE SEQUENCE</scope>
    <source>
        <tissue evidence="2">Leaf</tissue>
    </source>
</reference>
<evidence type="ECO:0000313" key="3">
    <source>
        <dbReference type="Proteomes" id="UP000077755"/>
    </source>
</evidence>
<accession>A0AAF1AF80</accession>
<gene>
    <name evidence="2" type="ORF">DCAR_0101255</name>
</gene>
<dbReference type="AlphaFoldDB" id="A0AAF1AF80"/>